<proteinExistence type="predicted"/>
<dbReference type="PANTHER" id="PTHR37450:SF1">
    <property type="entry name" value="CIPC PROTEIN"/>
    <property type="match status" value="1"/>
</dbReference>
<gene>
    <name evidence="1" type="ORF">C8F04DRAFT_1099888</name>
</gene>
<dbReference type="AlphaFoldDB" id="A0AAD6SVY1"/>
<dbReference type="InterPro" id="IPR022234">
    <property type="entry name" value="DUF3759"/>
</dbReference>
<organism evidence="1 2">
    <name type="scientific">Mycena alexandri</name>
    <dbReference type="NCBI Taxonomy" id="1745969"/>
    <lineage>
        <taxon>Eukaryota</taxon>
        <taxon>Fungi</taxon>
        <taxon>Dikarya</taxon>
        <taxon>Basidiomycota</taxon>
        <taxon>Agaricomycotina</taxon>
        <taxon>Agaricomycetes</taxon>
        <taxon>Agaricomycetidae</taxon>
        <taxon>Agaricales</taxon>
        <taxon>Marasmiineae</taxon>
        <taxon>Mycenaceae</taxon>
        <taxon>Mycena</taxon>
    </lineage>
</organism>
<sequence>MGFFGGDSSEAQAYDQFSSGKVHKSDISHELLAGAASFVAAREYEKHVEKNGKPQSHAEAKELLAGFAGAFIDKEVESHGLDFVDKEKAKYDAHKRASEVVEVDYA</sequence>
<dbReference type="Proteomes" id="UP001218188">
    <property type="component" value="Unassembled WGS sequence"/>
</dbReference>
<comment type="caution">
    <text evidence="1">The sequence shown here is derived from an EMBL/GenBank/DDBJ whole genome shotgun (WGS) entry which is preliminary data.</text>
</comment>
<keyword evidence="2" id="KW-1185">Reference proteome</keyword>
<protein>
    <submittedName>
        <fullName evidence="1">Phosphoglycerate mutase family protein</fullName>
    </submittedName>
</protein>
<dbReference type="Pfam" id="PF12585">
    <property type="entry name" value="DUF3759"/>
    <property type="match status" value="1"/>
</dbReference>
<dbReference type="EMBL" id="JARJCM010000053">
    <property type="protein sequence ID" value="KAJ7035041.1"/>
    <property type="molecule type" value="Genomic_DNA"/>
</dbReference>
<reference evidence="1" key="1">
    <citation type="submission" date="2023-03" db="EMBL/GenBank/DDBJ databases">
        <title>Massive genome expansion in bonnet fungi (Mycena s.s.) driven by repeated elements and novel gene families across ecological guilds.</title>
        <authorList>
            <consortium name="Lawrence Berkeley National Laboratory"/>
            <person name="Harder C.B."/>
            <person name="Miyauchi S."/>
            <person name="Viragh M."/>
            <person name="Kuo A."/>
            <person name="Thoen E."/>
            <person name="Andreopoulos B."/>
            <person name="Lu D."/>
            <person name="Skrede I."/>
            <person name="Drula E."/>
            <person name="Henrissat B."/>
            <person name="Morin E."/>
            <person name="Kohler A."/>
            <person name="Barry K."/>
            <person name="LaButti K."/>
            <person name="Morin E."/>
            <person name="Salamov A."/>
            <person name="Lipzen A."/>
            <person name="Mereny Z."/>
            <person name="Hegedus B."/>
            <person name="Baldrian P."/>
            <person name="Stursova M."/>
            <person name="Weitz H."/>
            <person name="Taylor A."/>
            <person name="Grigoriev I.V."/>
            <person name="Nagy L.G."/>
            <person name="Martin F."/>
            <person name="Kauserud H."/>
        </authorList>
    </citation>
    <scope>NUCLEOTIDE SEQUENCE</scope>
    <source>
        <strain evidence="1">CBHHK200</strain>
    </source>
</reference>
<evidence type="ECO:0000313" key="2">
    <source>
        <dbReference type="Proteomes" id="UP001218188"/>
    </source>
</evidence>
<dbReference type="PANTHER" id="PTHR37450">
    <property type="entry name" value="CIPC PROTEIN"/>
    <property type="match status" value="1"/>
</dbReference>
<accession>A0AAD6SVY1</accession>
<evidence type="ECO:0000313" key="1">
    <source>
        <dbReference type="EMBL" id="KAJ7035041.1"/>
    </source>
</evidence>
<name>A0AAD6SVY1_9AGAR</name>